<dbReference type="Proteomes" id="UP000053319">
    <property type="component" value="Unassembled WGS sequence"/>
</dbReference>
<evidence type="ECO:0000313" key="4">
    <source>
        <dbReference type="Proteomes" id="UP000053319"/>
    </source>
</evidence>
<dbReference type="OrthoDB" id="3185525at2759"/>
<dbReference type="EMBL" id="JH719482">
    <property type="protein sequence ID" value="EJF56145.1"/>
    <property type="molecule type" value="Genomic_DNA"/>
</dbReference>
<feature type="domain" description="DUF6535" evidence="2">
    <location>
        <begin position="6"/>
        <end position="151"/>
    </location>
</feature>
<evidence type="ECO:0000256" key="1">
    <source>
        <dbReference type="SAM" id="Phobius"/>
    </source>
</evidence>
<dbReference type="HOGENOM" id="CLU_018688_1_2_1"/>
<sequence>ALEKTAEVIKQYSDEMVKRWKEEIDTLLVYAGLFSAILTAFNVQSYLLLQPSTPFSVNPPGALVNSTHPVTPFAPIPMAPVETWAVWLNSLWFSALICSLASASIGILVKQWLHEYEAGISGTSVEIARLRQYRLNHLAKWRVAEIIAILP</sequence>
<dbReference type="KEGG" id="dsq:DICSQDRAFT_18144"/>
<dbReference type="OMA" id="WRNEINI"/>
<evidence type="ECO:0000313" key="3">
    <source>
        <dbReference type="EMBL" id="EJF56145.1"/>
    </source>
</evidence>
<dbReference type="RefSeq" id="XP_007371105.1">
    <property type="nucleotide sequence ID" value="XM_007371043.1"/>
</dbReference>
<gene>
    <name evidence="3" type="ORF">DICSQDRAFT_18144</name>
</gene>
<keyword evidence="1" id="KW-0812">Transmembrane</keyword>
<keyword evidence="1" id="KW-0472">Membrane</keyword>
<feature type="non-terminal residue" evidence="3">
    <location>
        <position position="1"/>
    </location>
</feature>
<dbReference type="GeneID" id="18841012"/>
<organism evidence="3 4">
    <name type="scientific">Dichomitus squalens (strain LYAD-421)</name>
    <name type="common">Western red white-rot fungus</name>
    <dbReference type="NCBI Taxonomy" id="732165"/>
    <lineage>
        <taxon>Eukaryota</taxon>
        <taxon>Fungi</taxon>
        <taxon>Dikarya</taxon>
        <taxon>Basidiomycota</taxon>
        <taxon>Agaricomycotina</taxon>
        <taxon>Agaricomycetes</taxon>
        <taxon>Polyporales</taxon>
        <taxon>Polyporaceae</taxon>
        <taxon>Dichomitus</taxon>
    </lineage>
</organism>
<dbReference type="Pfam" id="PF20153">
    <property type="entry name" value="DUF6535"/>
    <property type="match status" value="1"/>
</dbReference>
<reference evidence="3 4" key="1">
    <citation type="journal article" date="2012" name="Science">
        <title>The Paleozoic origin of enzymatic lignin decomposition reconstructed from 31 fungal genomes.</title>
        <authorList>
            <person name="Floudas D."/>
            <person name="Binder M."/>
            <person name="Riley R."/>
            <person name="Barry K."/>
            <person name="Blanchette R.A."/>
            <person name="Henrissat B."/>
            <person name="Martinez A.T."/>
            <person name="Otillar R."/>
            <person name="Spatafora J.W."/>
            <person name="Yadav J.S."/>
            <person name="Aerts A."/>
            <person name="Benoit I."/>
            <person name="Boyd A."/>
            <person name="Carlson A."/>
            <person name="Copeland A."/>
            <person name="Coutinho P.M."/>
            <person name="de Vries R.P."/>
            <person name="Ferreira P."/>
            <person name="Findley K."/>
            <person name="Foster B."/>
            <person name="Gaskell J."/>
            <person name="Glotzer D."/>
            <person name="Gorecki P."/>
            <person name="Heitman J."/>
            <person name="Hesse C."/>
            <person name="Hori C."/>
            <person name="Igarashi K."/>
            <person name="Jurgens J.A."/>
            <person name="Kallen N."/>
            <person name="Kersten P."/>
            <person name="Kohler A."/>
            <person name="Kuees U."/>
            <person name="Kumar T.K.A."/>
            <person name="Kuo A."/>
            <person name="LaButti K."/>
            <person name="Larrondo L.F."/>
            <person name="Lindquist E."/>
            <person name="Ling A."/>
            <person name="Lombard V."/>
            <person name="Lucas S."/>
            <person name="Lundell T."/>
            <person name="Martin R."/>
            <person name="McLaughlin D.J."/>
            <person name="Morgenstern I."/>
            <person name="Morin E."/>
            <person name="Murat C."/>
            <person name="Nagy L.G."/>
            <person name="Nolan M."/>
            <person name="Ohm R.A."/>
            <person name="Patyshakuliyeva A."/>
            <person name="Rokas A."/>
            <person name="Ruiz-Duenas F.J."/>
            <person name="Sabat G."/>
            <person name="Salamov A."/>
            <person name="Samejima M."/>
            <person name="Schmutz J."/>
            <person name="Slot J.C."/>
            <person name="St John F."/>
            <person name="Stenlid J."/>
            <person name="Sun H."/>
            <person name="Sun S."/>
            <person name="Syed K."/>
            <person name="Tsang A."/>
            <person name="Wiebenga A."/>
            <person name="Young D."/>
            <person name="Pisabarro A."/>
            <person name="Eastwood D.C."/>
            <person name="Martin F."/>
            <person name="Cullen D."/>
            <person name="Grigoriev I.V."/>
            <person name="Hibbett D.S."/>
        </authorList>
    </citation>
    <scope>NUCLEOTIDE SEQUENCE [LARGE SCALE GENOMIC DNA]</scope>
    <source>
        <strain evidence="3 4">LYAD-421 SS1</strain>
    </source>
</reference>
<name>R7SK84_DICSQ</name>
<feature type="non-terminal residue" evidence="3">
    <location>
        <position position="151"/>
    </location>
</feature>
<evidence type="ECO:0000259" key="2">
    <source>
        <dbReference type="Pfam" id="PF20153"/>
    </source>
</evidence>
<proteinExistence type="predicted"/>
<accession>R7SK84</accession>
<protein>
    <recommendedName>
        <fullName evidence="2">DUF6535 domain-containing protein</fullName>
    </recommendedName>
</protein>
<dbReference type="AlphaFoldDB" id="R7SK84"/>
<keyword evidence="1" id="KW-1133">Transmembrane helix</keyword>
<dbReference type="InterPro" id="IPR045338">
    <property type="entry name" value="DUF6535"/>
</dbReference>
<feature type="transmembrane region" description="Helical" evidence="1">
    <location>
        <begin position="27"/>
        <end position="49"/>
    </location>
</feature>
<feature type="transmembrane region" description="Helical" evidence="1">
    <location>
        <begin position="84"/>
        <end position="109"/>
    </location>
</feature>